<dbReference type="EMBL" id="CP020660">
    <property type="protein sequence ID" value="ATF09936.1"/>
    <property type="molecule type" value="Genomic_DNA"/>
</dbReference>
<accession>A0A291BAA2</accession>
<dbReference type="Proteomes" id="UP000218160">
    <property type="component" value="Chromosome 1"/>
</dbReference>
<name>A0A291BAA2_9GAMM</name>
<dbReference type="InterPro" id="IPR053172">
    <property type="entry name" value="Tn903_transposase"/>
</dbReference>
<dbReference type="InterPro" id="IPR002559">
    <property type="entry name" value="Transposase_11"/>
</dbReference>
<reference evidence="3" key="1">
    <citation type="submission" date="2017-04" db="EMBL/GenBank/DDBJ databases">
        <title>Genome evolution of the luminous symbionts of deep sea anglerfish.</title>
        <authorList>
            <person name="Hendry T.A."/>
        </authorList>
    </citation>
    <scope>NUCLEOTIDE SEQUENCE [LARGE SCALE GENOMIC DNA]</scope>
</reference>
<evidence type="ECO:0000259" key="1">
    <source>
        <dbReference type="Pfam" id="PF01609"/>
    </source>
</evidence>
<evidence type="ECO:0000313" key="2">
    <source>
        <dbReference type="EMBL" id="ATF09936.1"/>
    </source>
</evidence>
<gene>
    <name evidence="2" type="ORF">BTN50_1460</name>
</gene>
<feature type="domain" description="Transposase IS4-like" evidence="1">
    <location>
        <begin position="16"/>
        <end position="84"/>
    </location>
</feature>
<dbReference type="PANTHER" id="PTHR34631">
    <property type="match status" value="1"/>
</dbReference>
<sequence>MVKYVFLIPLNGLQELIDSMELKICDEDEEKIKKYRIDGKRLVWHKFHFTIDIHTHEVITAEFNASNVTKGEVLPNLLKQTHQGINGISNNSAYGVRQCNDIVRIKRMALPIPPKVEIIFGKRSHPHNLTASYQR</sequence>
<proteinExistence type="predicted"/>
<keyword evidence="3" id="KW-1185">Reference proteome</keyword>
<dbReference type="GO" id="GO:0003677">
    <property type="term" value="F:DNA binding"/>
    <property type="evidence" value="ECO:0007669"/>
    <property type="project" value="InterPro"/>
</dbReference>
<dbReference type="AlphaFoldDB" id="A0A291BAA2"/>
<dbReference type="KEGG" id="elux:BTN50_1460"/>
<dbReference type="GO" id="GO:0006313">
    <property type="term" value="P:DNA transposition"/>
    <property type="evidence" value="ECO:0007669"/>
    <property type="project" value="InterPro"/>
</dbReference>
<protein>
    <submittedName>
        <fullName evidence="2">Mobile element protein</fullName>
    </submittedName>
</protein>
<dbReference type="GO" id="GO:0004803">
    <property type="term" value="F:transposase activity"/>
    <property type="evidence" value="ECO:0007669"/>
    <property type="project" value="InterPro"/>
</dbReference>
<dbReference type="PANTHER" id="PTHR34631:SF3">
    <property type="entry name" value="ISSOD12 TRANSPOSASE TNPA_ISSOD12"/>
    <property type="match status" value="1"/>
</dbReference>
<organism evidence="2 3">
    <name type="scientific">Candidatus Enterovibrio altilux</name>
    <dbReference type="NCBI Taxonomy" id="1927128"/>
    <lineage>
        <taxon>Bacteria</taxon>
        <taxon>Pseudomonadati</taxon>
        <taxon>Pseudomonadota</taxon>
        <taxon>Gammaproteobacteria</taxon>
        <taxon>Vibrionales</taxon>
        <taxon>Vibrionaceae</taxon>
        <taxon>Enterovibrio</taxon>
    </lineage>
</organism>
<dbReference type="Pfam" id="PF01609">
    <property type="entry name" value="DDE_Tnp_1"/>
    <property type="match status" value="1"/>
</dbReference>
<evidence type="ECO:0000313" key="3">
    <source>
        <dbReference type="Proteomes" id="UP000218160"/>
    </source>
</evidence>